<name>A0A0A8ZPC0_ARUDO</name>
<organism evidence="1">
    <name type="scientific">Arundo donax</name>
    <name type="common">Giant reed</name>
    <name type="synonym">Donax arundinaceus</name>
    <dbReference type="NCBI Taxonomy" id="35708"/>
    <lineage>
        <taxon>Eukaryota</taxon>
        <taxon>Viridiplantae</taxon>
        <taxon>Streptophyta</taxon>
        <taxon>Embryophyta</taxon>
        <taxon>Tracheophyta</taxon>
        <taxon>Spermatophyta</taxon>
        <taxon>Magnoliopsida</taxon>
        <taxon>Liliopsida</taxon>
        <taxon>Poales</taxon>
        <taxon>Poaceae</taxon>
        <taxon>PACMAD clade</taxon>
        <taxon>Arundinoideae</taxon>
        <taxon>Arundineae</taxon>
        <taxon>Arundo</taxon>
    </lineage>
</organism>
<reference evidence="1" key="1">
    <citation type="submission" date="2014-09" db="EMBL/GenBank/DDBJ databases">
        <authorList>
            <person name="Magalhaes I.L.F."/>
            <person name="Oliveira U."/>
            <person name="Santos F.R."/>
            <person name="Vidigal T.H.D.A."/>
            <person name="Brescovit A.D."/>
            <person name="Santos A.J."/>
        </authorList>
    </citation>
    <scope>NUCLEOTIDE SEQUENCE</scope>
    <source>
        <tissue evidence="1">Shoot tissue taken approximately 20 cm above the soil surface</tissue>
    </source>
</reference>
<dbReference type="EMBL" id="GBRH01256616">
    <property type="protein sequence ID" value="JAD41279.1"/>
    <property type="molecule type" value="Transcribed_RNA"/>
</dbReference>
<proteinExistence type="predicted"/>
<dbReference type="AlphaFoldDB" id="A0A0A8ZPC0"/>
<reference evidence="1" key="2">
    <citation type="journal article" date="2015" name="Data Brief">
        <title>Shoot transcriptome of the giant reed, Arundo donax.</title>
        <authorList>
            <person name="Barrero R.A."/>
            <person name="Guerrero F.D."/>
            <person name="Moolhuijzen P."/>
            <person name="Goolsby J.A."/>
            <person name="Tidwell J."/>
            <person name="Bellgard S.E."/>
            <person name="Bellgard M.I."/>
        </authorList>
    </citation>
    <scope>NUCLEOTIDE SEQUENCE</scope>
    <source>
        <tissue evidence="1">Shoot tissue taken approximately 20 cm above the soil surface</tissue>
    </source>
</reference>
<sequence>MERVEHLLSWERKDISADLV</sequence>
<protein>
    <submittedName>
        <fullName evidence="1">Uncharacterized protein</fullName>
    </submittedName>
</protein>
<evidence type="ECO:0000313" key="1">
    <source>
        <dbReference type="EMBL" id="JAD41279.1"/>
    </source>
</evidence>
<accession>A0A0A8ZPC0</accession>